<sequence>MAIKLKHLSLEDKTLIVLKNPPPQKLKGEYYEPIDEHDEVEDTTHMEHNRKVLRGGFSRDAFLCFEPAVDFHSHPVEAAGTLVDDAVAAVGAVVARGRRGAAQAGVVADGILELVDLGRLGLQFHAEMLYLELLGAKLQVPMCQLRLQVVDISTRYLRTSVCRPGGSVWMEARQLFSSACGAFIDPLPMARHRLATIGMALSLTAMAV</sequence>
<evidence type="ECO:0000313" key="2">
    <source>
        <dbReference type="Proteomes" id="UP000314294"/>
    </source>
</evidence>
<evidence type="ECO:0000313" key="1">
    <source>
        <dbReference type="EMBL" id="TNN55422.1"/>
    </source>
</evidence>
<keyword evidence="2" id="KW-1185">Reference proteome</keyword>
<name>A0A4Z2GRS8_9TELE</name>
<proteinExistence type="predicted"/>
<accession>A0A4Z2GRS8</accession>
<comment type="caution">
    <text evidence="1">The sequence shown here is derived from an EMBL/GenBank/DDBJ whole genome shotgun (WGS) entry which is preliminary data.</text>
</comment>
<reference evidence="1 2" key="1">
    <citation type="submission" date="2019-03" db="EMBL/GenBank/DDBJ databases">
        <title>First draft genome of Liparis tanakae, snailfish: a comprehensive survey of snailfish specific genes.</title>
        <authorList>
            <person name="Kim W."/>
            <person name="Song I."/>
            <person name="Jeong J.-H."/>
            <person name="Kim D."/>
            <person name="Kim S."/>
            <person name="Ryu S."/>
            <person name="Song J.Y."/>
            <person name="Lee S.K."/>
        </authorList>
    </citation>
    <scope>NUCLEOTIDE SEQUENCE [LARGE SCALE GENOMIC DNA]</scope>
    <source>
        <tissue evidence="1">Muscle</tissue>
    </source>
</reference>
<dbReference type="EMBL" id="SRLO01000456">
    <property type="protein sequence ID" value="TNN55422.1"/>
    <property type="molecule type" value="Genomic_DNA"/>
</dbReference>
<organism evidence="1 2">
    <name type="scientific">Liparis tanakae</name>
    <name type="common">Tanaka's snailfish</name>
    <dbReference type="NCBI Taxonomy" id="230148"/>
    <lineage>
        <taxon>Eukaryota</taxon>
        <taxon>Metazoa</taxon>
        <taxon>Chordata</taxon>
        <taxon>Craniata</taxon>
        <taxon>Vertebrata</taxon>
        <taxon>Euteleostomi</taxon>
        <taxon>Actinopterygii</taxon>
        <taxon>Neopterygii</taxon>
        <taxon>Teleostei</taxon>
        <taxon>Neoteleostei</taxon>
        <taxon>Acanthomorphata</taxon>
        <taxon>Eupercaria</taxon>
        <taxon>Perciformes</taxon>
        <taxon>Cottioidei</taxon>
        <taxon>Cottales</taxon>
        <taxon>Liparidae</taxon>
        <taxon>Liparis</taxon>
    </lineage>
</organism>
<dbReference type="Proteomes" id="UP000314294">
    <property type="component" value="Unassembled WGS sequence"/>
</dbReference>
<protein>
    <submittedName>
        <fullName evidence="1">Uncharacterized protein</fullName>
    </submittedName>
</protein>
<gene>
    <name evidence="1" type="ORF">EYF80_034372</name>
</gene>
<dbReference type="AlphaFoldDB" id="A0A4Z2GRS8"/>